<proteinExistence type="predicted"/>
<name>X0U632_9ZZZZ</name>
<reference evidence="1" key="1">
    <citation type="journal article" date="2014" name="Front. Microbiol.">
        <title>High frequency of phylogenetically diverse reductive dehalogenase-homologous genes in deep subseafloor sedimentary metagenomes.</title>
        <authorList>
            <person name="Kawai M."/>
            <person name="Futagami T."/>
            <person name="Toyoda A."/>
            <person name="Takaki Y."/>
            <person name="Nishi S."/>
            <person name="Hori S."/>
            <person name="Arai W."/>
            <person name="Tsubouchi T."/>
            <person name="Morono Y."/>
            <person name="Uchiyama I."/>
            <person name="Ito T."/>
            <person name="Fujiyama A."/>
            <person name="Inagaki F."/>
            <person name="Takami H."/>
        </authorList>
    </citation>
    <scope>NUCLEOTIDE SEQUENCE</scope>
    <source>
        <strain evidence="1">Expedition CK06-06</strain>
    </source>
</reference>
<accession>X0U632</accession>
<dbReference type="AlphaFoldDB" id="X0U632"/>
<dbReference type="EMBL" id="BARS01015826">
    <property type="protein sequence ID" value="GAF94821.1"/>
    <property type="molecule type" value="Genomic_DNA"/>
</dbReference>
<organism evidence="1">
    <name type="scientific">marine sediment metagenome</name>
    <dbReference type="NCBI Taxonomy" id="412755"/>
    <lineage>
        <taxon>unclassified sequences</taxon>
        <taxon>metagenomes</taxon>
        <taxon>ecological metagenomes</taxon>
    </lineage>
</organism>
<gene>
    <name evidence="1" type="ORF">S01H1_26134</name>
</gene>
<protein>
    <submittedName>
        <fullName evidence="1">Uncharacterized protein</fullName>
    </submittedName>
</protein>
<feature type="non-terminal residue" evidence="1">
    <location>
        <position position="1"/>
    </location>
</feature>
<comment type="caution">
    <text evidence="1">The sequence shown here is derived from an EMBL/GenBank/DDBJ whole genome shotgun (WGS) entry which is preliminary data.</text>
</comment>
<evidence type="ECO:0000313" key="1">
    <source>
        <dbReference type="EMBL" id="GAF94821.1"/>
    </source>
</evidence>
<sequence>KYYGYDRIAIKKKAAVPKRTDLRLMRKNVRNRWTRMGIRDVIFKMYVETKFPKELFKHGYRFSAKDLYYFFVEKSDVFKRMKTWQKDYIRSCYGLSEKEFNNLLAGKLK</sequence>